<dbReference type="OrthoDB" id="274671at2"/>
<dbReference type="EMBL" id="CP036261">
    <property type="protein sequence ID" value="QDS90451.1"/>
    <property type="molecule type" value="Genomic_DNA"/>
</dbReference>
<keyword evidence="1" id="KW-1133">Transmembrane helix</keyword>
<evidence type="ECO:0000313" key="2">
    <source>
        <dbReference type="EMBL" id="QDS90451.1"/>
    </source>
</evidence>
<protein>
    <submittedName>
        <fullName evidence="2">Uncharacterized protein</fullName>
    </submittedName>
</protein>
<dbReference type="AlphaFoldDB" id="A0A517M6E3"/>
<sequence>MFTEKAATHPPRDRTSNDSPAARRVRFVVAVAAIGLLNLSFTAMVAFNGDASATTACLLFLGHLALQAILIIQLAKLLYRQHGVRQLRFGVSALMILTAICALPMGVVRIAMTGASAARADWAFYYGLTLVFALLPLLVVCEAGWVWRAAVRKRRQSR</sequence>
<organism evidence="2 3">
    <name type="scientific">Rosistilla ulvae</name>
    <dbReference type="NCBI Taxonomy" id="1930277"/>
    <lineage>
        <taxon>Bacteria</taxon>
        <taxon>Pseudomonadati</taxon>
        <taxon>Planctomycetota</taxon>
        <taxon>Planctomycetia</taxon>
        <taxon>Pirellulales</taxon>
        <taxon>Pirellulaceae</taxon>
        <taxon>Rosistilla</taxon>
    </lineage>
</organism>
<dbReference type="KEGG" id="ruv:EC9_46590"/>
<accession>A0A517M6E3</accession>
<evidence type="ECO:0000313" key="3">
    <source>
        <dbReference type="Proteomes" id="UP000319557"/>
    </source>
</evidence>
<proteinExistence type="predicted"/>
<evidence type="ECO:0000256" key="1">
    <source>
        <dbReference type="SAM" id="Phobius"/>
    </source>
</evidence>
<reference evidence="2 3" key="1">
    <citation type="submission" date="2019-02" db="EMBL/GenBank/DDBJ databases">
        <title>Deep-cultivation of Planctomycetes and their phenomic and genomic characterization uncovers novel biology.</title>
        <authorList>
            <person name="Wiegand S."/>
            <person name="Jogler M."/>
            <person name="Boedeker C."/>
            <person name="Pinto D."/>
            <person name="Vollmers J."/>
            <person name="Rivas-Marin E."/>
            <person name="Kohn T."/>
            <person name="Peeters S.H."/>
            <person name="Heuer A."/>
            <person name="Rast P."/>
            <person name="Oberbeckmann S."/>
            <person name="Bunk B."/>
            <person name="Jeske O."/>
            <person name="Meyerdierks A."/>
            <person name="Storesund J.E."/>
            <person name="Kallscheuer N."/>
            <person name="Luecker S."/>
            <person name="Lage O.M."/>
            <person name="Pohl T."/>
            <person name="Merkel B.J."/>
            <person name="Hornburger P."/>
            <person name="Mueller R.-W."/>
            <person name="Bruemmer F."/>
            <person name="Labrenz M."/>
            <person name="Spormann A.M."/>
            <person name="Op den Camp H."/>
            <person name="Overmann J."/>
            <person name="Amann R."/>
            <person name="Jetten M.S.M."/>
            <person name="Mascher T."/>
            <person name="Medema M.H."/>
            <person name="Devos D.P."/>
            <person name="Kaster A.-K."/>
            <person name="Ovreas L."/>
            <person name="Rohde M."/>
            <person name="Galperin M.Y."/>
            <person name="Jogler C."/>
        </authorList>
    </citation>
    <scope>NUCLEOTIDE SEQUENCE [LARGE SCALE GENOMIC DNA]</scope>
    <source>
        <strain evidence="2 3">EC9</strain>
    </source>
</reference>
<name>A0A517M6E3_9BACT</name>
<keyword evidence="1" id="KW-0472">Membrane</keyword>
<dbReference type="Proteomes" id="UP000319557">
    <property type="component" value="Chromosome"/>
</dbReference>
<feature type="transmembrane region" description="Helical" evidence="1">
    <location>
        <begin position="27"/>
        <end position="47"/>
    </location>
</feature>
<feature type="transmembrane region" description="Helical" evidence="1">
    <location>
        <begin position="124"/>
        <end position="147"/>
    </location>
</feature>
<dbReference type="RefSeq" id="WP_145348262.1">
    <property type="nucleotide sequence ID" value="NZ_CP036261.1"/>
</dbReference>
<gene>
    <name evidence="2" type="ORF">EC9_46590</name>
</gene>
<feature type="transmembrane region" description="Helical" evidence="1">
    <location>
        <begin position="87"/>
        <end position="112"/>
    </location>
</feature>
<keyword evidence="1" id="KW-0812">Transmembrane</keyword>
<keyword evidence="3" id="KW-1185">Reference proteome</keyword>
<feature type="transmembrane region" description="Helical" evidence="1">
    <location>
        <begin position="53"/>
        <end position="75"/>
    </location>
</feature>